<evidence type="ECO:0000259" key="10">
    <source>
        <dbReference type="Pfam" id="PF03810"/>
    </source>
</evidence>
<keyword evidence="8 9" id="KW-0539">Nucleus</keyword>
<dbReference type="GO" id="GO:0031267">
    <property type="term" value="F:small GTPase binding"/>
    <property type="evidence" value="ECO:0007669"/>
    <property type="project" value="InterPro"/>
</dbReference>
<evidence type="ECO:0000259" key="11">
    <source>
        <dbReference type="Pfam" id="PF08389"/>
    </source>
</evidence>
<evidence type="ECO:0000256" key="9">
    <source>
        <dbReference type="RuleBase" id="RU366037"/>
    </source>
</evidence>
<feature type="domain" description="Importin N-terminal" evidence="10">
    <location>
        <begin position="24"/>
        <end position="86"/>
    </location>
</feature>
<dbReference type="InterPro" id="IPR013598">
    <property type="entry name" value="Exportin-1/Importin-b-like"/>
</dbReference>
<dbReference type="Pfam" id="PF03810">
    <property type="entry name" value="IBN_N"/>
    <property type="match status" value="1"/>
</dbReference>
<keyword evidence="4 9" id="KW-0813">Transport</keyword>
<gene>
    <name evidence="13" type="primary">ABSGL_12320.1 scaffold 12745</name>
</gene>
<feature type="domain" description="Exportin-1/Importin-beta-like" evidence="11">
    <location>
        <begin position="105"/>
        <end position="258"/>
    </location>
</feature>
<dbReference type="InterPro" id="IPR016024">
    <property type="entry name" value="ARM-type_fold"/>
</dbReference>
<dbReference type="InterPro" id="IPR045546">
    <property type="entry name" value="Exportin-T_C"/>
</dbReference>
<comment type="subcellular location">
    <subcellularLocation>
        <location evidence="1 9">Cytoplasm</location>
    </subcellularLocation>
    <subcellularLocation>
        <location evidence="9">Nucleus</location>
    </subcellularLocation>
    <text evidence="9">Shuttles between the nucleus and the cytoplasm.</text>
</comment>
<evidence type="ECO:0000259" key="12">
    <source>
        <dbReference type="Pfam" id="PF19282"/>
    </source>
</evidence>
<evidence type="ECO:0000313" key="13">
    <source>
        <dbReference type="EMBL" id="SAM06431.1"/>
    </source>
</evidence>
<dbReference type="Proteomes" id="UP000078561">
    <property type="component" value="Unassembled WGS sequence"/>
</dbReference>
<dbReference type="OrthoDB" id="26399at2759"/>
<dbReference type="Pfam" id="PF19282">
    <property type="entry name" value="Exportin-T"/>
    <property type="match status" value="1"/>
</dbReference>
<protein>
    <recommendedName>
        <fullName evidence="3 9">Exportin-T</fullName>
    </recommendedName>
    <alternativeName>
        <fullName evidence="9">Exportin(tRNA)</fullName>
    </alternativeName>
    <alternativeName>
        <fullName evidence="9">tRNA exportin</fullName>
    </alternativeName>
</protein>
<dbReference type="STRING" id="4829.A0A163K9S0"/>
<keyword evidence="5 9" id="KW-0963">Cytoplasm</keyword>
<keyword evidence="14" id="KW-1185">Reference proteome</keyword>
<evidence type="ECO:0000256" key="3">
    <source>
        <dbReference type="ARBA" id="ARBA00018928"/>
    </source>
</evidence>
<dbReference type="EMBL" id="LT554591">
    <property type="protein sequence ID" value="SAM06431.1"/>
    <property type="molecule type" value="Genomic_DNA"/>
</dbReference>
<organism evidence="13">
    <name type="scientific">Absidia glauca</name>
    <name type="common">Pin mould</name>
    <dbReference type="NCBI Taxonomy" id="4829"/>
    <lineage>
        <taxon>Eukaryota</taxon>
        <taxon>Fungi</taxon>
        <taxon>Fungi incertae sedis</taxon>
        <taxon>Mucoromycota</taxon>
        <taxon>Mucoromycotina</taxon>
        <taxon>Mucoromycetes</taxon>
        <taxon>Mucorales</taxon>
        <taxon>Cunninghamellaceae</taxon>
        <taxon>Absidia</taxon>
    </lineage>
</organism>
<dbReference type="FunCoup" id="A0A163K9S0">
    <property type="interactions" value="931"/>
</dbReference>
<dbReference type="Pfam" id="PF08389">
    <property type="entry name" value="Xpo1"/>
    <property type="match status" value="1"/>
</dbReference>
<sequence length="988" mass="112051">MDQIEQAVICALDPHVDPNLKAQANAYCEQIKNSPEGWQLCLQLFMKEPKAVAQARFFALQVLENTLQNRYETLDTNAVEYIERTMMEYLQREFVDNTDTASEETYIRNKAAQSLTLLFAQVYPTGWPSFFKDIMALTRTSTGSSHEKAADFFLRLSISIDEEIVRMDIPRHRDEVVRNTNIKDSMRLGDIQLLAAYWFELLQEFKNQNPGIAQLALKTIGLYIAWMDVSLVVNDQVMGVLYELLSDPNLRIPACECLADIGSKGMLPLDKLNMIQMLNITDTLGRLDLSDPEFVESAARLTNVMGIELCKINSDTTIPGEAKATSWALIEQLSPYLLKFLANEYDDTTTAVFPFVSDVLSIYKKQKKAMQPLTQAQLEILGSLLTVIIGKMKYDEDTDWGTDEDEPEEEALFAELRKNLRVFTDHIASIDEELYVSYVHSILMETFTKFKSGGDLDWREVELCLYVLYTYGEVLPKAAMVFVNASDPNMLSPLGELVREMVTSNISTYPHPSVPLQYFENLSRYYQFFEYRPDHLPQALEAFVDSRGIHHTLKQIRSRCWYLFHRFVKNLKPSMGPYVETVLSSLDDLLSIQAELPVLTSTVDGMPLPAASLFDSQLYLFETVGLLISLEHLESSKKVDYLKIALQPLVEGIQTTMAQGYSGDDELHMIQLHHYVLAIGAVAKGFPVLPKNATCDQAWAGVFVQATEIILNVLQTYNQVQLIRDSTRSAFARFITCLGSEILPYLPTLINGLLTECQITELVDFLPFIGLIAHKYKPMIRNVIDELLLPLVKRVFDFLNTTASGTDEIILLMELRKAYLNFIVSLFNAGLEDILVSERNSGHLNTILQTILHFSKDSSDPATQKTAFGVFLKFVTSFASTPQQPSVAHGFDQFVYNELIPVTFSVPMSNAFNISDGQSMLVFGEITGIQKMLYTKQGNEYADYMLNVFFPSIQCPRETAERYCQAIQQSDLKQFKKYYQSFIIEAKS</sequence>
<dbReference type="PANTHER" id="PTHR15952:SF11">
    <property type="entry name" value="EXPORTIN-T"/>
    <property type="match status" value="1"/>
</dbReference>
<dbReference type="AlphaFoldDB" id="A0A163K9S0"/>
<evidence type="ECO:0000256" key="2">
    <source>
        <dbReference type="ARBA" id="ARBA00009466"/>
    </source>
</evidence>
<dbReference type="GO" id="GO:0016363">
    <property type="term" value="C:nuclear matrix"/>
    <property type="evidence" value="ECO:0007669"/>
    <property type="project" value="TreeGrafter"/>
</dbReference>
<evidence type="ECO:0000256" key="8">
    <source>
        <dbReference type="ARBA" id="ARBA00023242"/>
    </source>
</evidence>
<evidence type="ECO:0000256" key="5">
    <source>
        <dbReference type="ARBA" id="ARBA00022490"/>
    </source>
</evidence>
<evidence type="ECO:0000256" key="6">
    <source>
        <dbReference type="ARBA" id="ARBA00022555"/>
    </source>
</evidence>
<dbReference type="InParanoid" id="A0A163K9S0"/>
<dbReference type="GO" id="GO:0000049">
    <property type="term" value="F:tRNA binding"/>
    <property type="evidence" value="ECO:0007669"/>
    <property type="project" value="UniProtKB-UniRule"/>
</dbReference>
<accession>A0A163K9S0</accession>
<keyword evidence="7 9" id="KW-0694">RNA-binding</keyword>
<dbReference type="InterPro" id="IPR011989">
    <property type="entry name" value="ARM-like"/>
</dbReference>
<proteinExistence type="inferred from homology"/>
<evidence type="ECO:0000313" key="14">
    <source>
        <dbReference type="Proteomes" id="UP000078561"/>
    </source>
</evidence>
<comment type="similarity">
    <text evidence="2 9">Belongs to the exportin family.</text>
</comment>
<dbReference type="PANTHER" id="PTHR15952">
    <property type="entry name" value="EXPORTIN-T/LOS1"/>
    <property type="match status" value="1"/>
</dbReference>
<evidence type="ECO:0000256" key="4">
    <source>
        <dbReference type="ARBA" id="ARBA00022448"/>
    </source>
</evidence>
<dbReference type="InterPro" id="IPR040017">
    <property type="entry name" value="XPOT"/>
</dbReference>
<dbReference type="GO" id="GO:0005643">
    <property type="term" value="C:nuclear pore"/>
    <property type="evidence" value="ECO:0007669"/>
    <property type="project" value="TreeGrafter"/>
</dbReference>
<feature type="domain" description="Exportin-T C-terminal" evidence="12">
    <location>
        <begin position="321"/>
        <end position="985"/>
    </location>
</feature>
<dbReference type="Gene3D" id="1.25.10.10">
    <property type="entry name" value="Leucine-rich Repeat Variant"/>
    <property type="match status" value="1"/>
</dbReference>
<dbReference type="GO" id="GO:0005737">
    <property type="term" value="C:cytoplasm"/>
    <property type="evidence" value="ECO:0007669"/>
    <property type="project" value="UniProtKB-SubCell"/>
</dbReference>
<evidence type="ECO:0000256" key="7">
    <source>
        <dbReference type="ARBA" id="ARBA00022884"/>
    </source>
</evidence>
<dbReference type="OMA" id="HEMFLFG"/>
<keyword evidence="6 9" id="KW-0820">tRNA-binding</keyword>
<dbReference type="GO" id="GO:0006886">
    <property type="term" value="P:intracellular protein transport"/>
    <property type="evidence" value="ECO:0007669"/>
    <property type="project" value="InterPro"/>
</dbReference>
<dbReference type="InterPro" id="IPR001494">
    <property type="entry name" value="Importin-beta_N"/>
</dbReference>
<dbReference type="SUPFAM" id="SSF48371">
    <property type="entry name" value="ARM repeat"/>
    <property type="match status" value="1"/>
</dbReference>
<dbReference type="GO" id="GO:0071528">
    <property type="term" value="P:tRNA re-export from nucleus"/>
    <property type="evidence" value="ECO:0007669"/>
    <property type="project" value="UniProtKB-UniRule"/>
</dbReference>
<evidence type="ECO:0000256" key="1">
    <source>
        <dbReference type="ARBA" id="ARBA00004496"/>
    </source>
</evidence>
<reference evidence="13" key="1">
    <citation type="submission" date="2016-04" db="EMBL/GenBank/DDBJ databases">
        <authorList>
            <person name="Evans L.H."/>
            <person name="Alamgir A."/>
            <person name="Owens N."/>
            <person name="Weber N.D."/>
            <person name="Virtaneva K."/>
            <person name="Barbian K."/>
            <person name="Babar A."/>
            <person name="Rosenke K."/>
        </authorList>
    </citation>
    <scope>NUCLEOTIDE SEQUENCE [LARGE SCALE GENOMIC DNA]</scope>
    <source>
        <strain evidence="13">CBS 101.48</strain>
    </source>
</reference>
<comment type="function">
    <text evidence="9">tRNA nucleus export receptor which facilitates tRNA translocation across the nuclear pore complex.</text>
</comment>
<name>A0A163K9S0_ABSGL</name>